<dbReference type="InterPro" id="IPR008979">
    <property type="entry name" value="Galactose-bd-like_sf"/>
</dbReference>
<feature type="signal peptide" evidence="1">
    <location>
        <begin position="1"/>
        <end position="33"/>
    </location>
</feature>
<dbReference type="Proteomes" id="UP000248039">
    <property type="component" value="Unassembled WGS sequence"/>
</dbReference>
<dbReference type="Gene3D" id="2.60.120.260">
    <property type="entry name" value="Galactose-binding domain-like"/>
    <property type="match status" value="2"/>
</dbReference>
<dbReference type="CDD" id="cd04081">
    <property type="entry name" value="CBM35_galactosidase-like"/>
    <property type="match status" value="1"/>
</dbReference>
<dbReference type="Gene3D" id="2.80.10.50">
    <property type="match status" value="1"/>
</dbReference>
<dbReference type="Gene3D" id="1.50.10.10">
    <property type="match status" value="1"/>
</dbReference>
<gene>
    <name evidence="3" type="ORF">C7C46_14460</name>
</gene>
<dbReference type="InterPro" id="IPR055240">
    <property type="entry name" value="CBM13-like"/>
</dbReference>
<dbReference type="GO" id="GO:0030246">
    <property type="term" value="F:carbohydrate binding"/>
    <property type="evidence" value="ECO:0007669"/>
    <property type="project" value="InterPro"/>
</dbReference>
<dbReference type="InterPro" id="IPR054491">
    <property type="entry name" value="MGH1-like_GH"/>
</dbReference>
<dbReference type="GO" id="GO:0005975">
    <property type="term" value="P:carbohydrate metabolic process"/>
    <property type="evidence" value="ECO:0007669"/>
    <property type="project" value="InterPro"/>
</dbReference>
<dbReference type="OrthoDB" id="231241at2"/>
<evidence type="ECO:0000313" key="3">
    <source>
        <dbReference type="EMBL" id="PYC79552.1"/>
    </source>
</evidence>
<keyword evidence="1" id="KW-0732">Signal</keyword>
<dbReference type="Pfam" id="PF00754">
    <property type="entry name" value="F5_F8_type_C"/>
    <property type="match status" value="1"/>
</dbReference>
<proteinExistence type="predicted"/>
<evidence type="ECO:0000313" key="4">
    <source>
        <dbReference type="Proteomes" id="UP000248039"/>
    </source>
</evidence>
<evidence type="ECO:0000259" key="2">
    <source>
        <dbReference type="PROSITE" id="PS51175"/>
    </source>
</evidence>
<dbReference type="InterPro" id="IPR005194">
    <property type="entry name" value="Glyco_hydro_65_C"/>
</dbReference>
<dbReference type="InterPro" id="IPR000772">
    <property type="entry name" value="Ricin_B_lectin"/>
</dbReference>
<dbReference type="AlphaFoldDB" id="A0A2V4P8D0"/>
<organism evidence="3 4">
    <name type="scientific">Streptomyces tateyamensis</name>
    <dbReference type="NCBI Taxonomy" id="565073"/>
    <lineage>
        <taxon>Bacteria</taxon>
        <taxon>Bacillati</taxon>
        <taxon>Actinomycetota</taxon>
        <taxon>Actinomycetes</taxon>
        <taxon>Kitasatosporales</taxon>
        <taxon>Streptomycetaceae</taxon>
        <taxon>Streptomyces</taxon>
    </lineage>
</organism>
<dbReference type="PROSITE" id="PS51175">
    <property type="entry name" value="CBM6"/>
    <property type="match status" value="1"/>
</dbReference>
<dbReference type="InterPro" id="IPR005084">
    <property type="entry name" value="CBM6"/>
</dbReference>
<dbReference type="PROSITE" id="PS51318">
    <property type="entry name" value="TAT"/>
    <property type="match status" value="1"/>
</dbReference>
<reference evidence="3 4" key="1">
    <citation type="submission" date="2018-03" db="EMBL/GenBank/DDBJ databases">
        <title>Bioinformatic expansion and discovery of thiopeptide antibiotics.</title>
        <authorList>
            <person name="Schwalen C.J."/>
            <person name="Hudson G.A."/>
            <person name="Mitchell D.A."/>
        </authorList>
    </citation>
    <scope>NUCLEOTIDE SEQUENCE [LARGE SCALE GENOMIC DNA]</scope>
    <source>
        <strain evidence="3 4">ATCC 21389</strain>
    </source>
</reference>
<dbReference type="InterPro" id="IPR012341">
    <property type="entry name" value="6hp_glycosidase-like_sf"/>
</dbReference>
<dbReference type="Pfam" id="PF14200">
    <property type="entry name" value="RicinB_lectin_2"/>
    <property type="match status" value="2"/>
</dbReference>
<dbReference type="SUPFAM" id="SSF49785">
    <property type="entry name" value="Galactose-binding domain-like"/>
    <property type="match status" value="1"/>
</dbReference>
<comment type="caution">
    <text evidence="3">The sequence shown here is derived from an EMBL/GenBank/DDBJ whole genome shotgun (WGS) entry which is preliminary data.</text>
</comment>
<accession>A0A2V4P8D0</accession>
<dbReference type="InterPro" id="IPR006311">
    <property type="entry name" value="TAT_signal"/>
</dbReference>
<dbReference type="PROSITE" id="PS50231">
    <property type="entry name" value="RICIN_B_LECTIN"/>
    <property type="match status" value="1"/>
</dbReference>
<keyword evidence="4" id="KW-1185">Reference proteome</keyword>
<feature type="domain" description="CBM6" evidence="2">
    <location>
        <begin position="349"/>
        <end position="479"/>
    </location>
</feature>
<dbReference type="InterPro" id="IPR000421">
    <property type="entry name" value="FA58C"/>
</dbReference>
<dbReference type="Pfam" id="PF03633">
    <property type="entry name" value="Glyco_hydro_65C"/>
    <property type="match status" value="1"/>
</dbReference>
<dbReference type="EMBL" id="PYBW01000043">
    <property type="protein sequence ID" value="PYC79552.1"/>
    <property type="molecule type" value="Genomic_DNA"/>
</dbReference>
<dbReference type="SUPFAM" id="SSF50370">
    <property type="entry name" value="Ricin B-like lectins"/>
    <property type="match status" value="1"/>
</dbReference>
<protein>
    <recommendedName>
        <fullName evidence="2">CBM6 domain-containing protein</fullName>
    </recommendedName>
</protein>
<evidence type="ECO:0000256" key="1">
    <source>
        <dbReference type="SAM" id="SignalP"/>
    </source>
</evidence>
<dbReference type="Pfam" id="PF22704">
    <property type="entry name" value="CBM13-like"/>
    <property type="match status" value="1"/>
</dbReference>
<dbReference type="Pfam" id="PF22422">
    <property type="entry name" value="MGH1-like_GH"/>
    <property type="match status" value="2"/>
</dbReference>
<dbReference type="SUPFAM" id="SSF48208">
    <property type="entry name" value="Six-hairpin glycosidases"/>
    <property type="match status" value="2"/>
</dbReference>
<sequence>MRRHTPRRMLFPLLAVALAAVLLPGLTPDQATAATGASVLDEDAVLAAQGLAEPQWYKDNIPFLDTPDSNINGVYYYRWSTYKRALRYTAPGTGYIATEYDQPVWYSGGASYSGLSDAAGYHILDGRWLRDPTYLDDYLDYWLRGSGEAGARGFSESITSAAYQRYLATGDATQLEADLPQLIALYDKWSSNYTQNIKVDGAQTSDSLYFQSPVSDATEYTETSMHSSNWFSGGTGYRPTINSYLYAAAQAISKVAAMPGDSATANTYAAKAASLKAGVQDALWDPQRKFFMQVYNDNSTNNGLAWTRTSWREAMGYTPWAFELPDPQYSAAWQYVADPQRFAAPYGPTTLERTHDFEAEQAAVVHANLHSSPSASNGGYVGQIDYPDSSVSFTVDAPGAGTYPVTVYYANATGAPSTHSLTVNGSTAPITVTYPPTPAWGSFAGTQAVTVQVPMNAGANTLKFGKGTGFAELDRIAANPYFDYQAVPAVQNHNDANCCHWNGPSWPFDTSSILTGMANLLQDYPAQGYVTKQTYDTMLSQFATLQHKNGKPYVAEAADGDTGNWIYDASDFSENYNHSSFNDLVLTGLLGIKPQADNTLVLKPLVPDNWNYFALQNLPYHGHTLTLLWDKDGTHYKQGSGLQVFQDGTRIYQSAGLGNATIPVAAPVRPAPATRLENVAANAWTADQEWFKAWDNRSYTPTYPKAFASYTNTAANGLRCRSADNPRCTQAYDSPLKAIDGFTGYDPMPDDRWTNAGSPNSTDYLGVDFGYQRPVDEAKIYTYDDGQNVRAPQSLDVQYLSGGSWISAPGQTRKPAAPAANGPVEVTFQTVTTSQLRVVFTPQPGKSVGVTELESWYPRTTVRLVNRNSGLPLGVSGASTGFGAAVVQQAAGSGLDQQWQLEPAGSGYYKIMNRNSGLVLGVSGASTAAGAAALQWGDNLTPDHLWSLVDAGGGYSKLVNKNSGLLLGIQNAATAAGAAALQWNDNGTPDHLWKLEPAG</sequence>
<feature type="chain" id="PRO_5016087778" description="CBM6 domain-containing protein" evidence="1">
    <location>
        <begin position="34"/>
        <end position="999"/>
    </location>
</feature>
<name>A0A2V4P8D0_9ACTN</name>
<dbReference type="InterPro" id="IPR008928">
    <property type="entry name" value="6-hairpin_glycosidase_sf"/>
</dbReference>
<dbReference type="InterPro" id="IPR035992">
    <property type="entry name" value="Ricin_B-like_lectins"/>
</dbReference>